<name>A0A5N5J2Z8_9FLAO</name>
<reference evidence="1" key="1">
    <citation type="submission" date="2019-10" db="EMBL/GenBank/DDBJ databases">
        <title>Muricauda hadale sp. nov., a piezophilic bacterium isolated from hadopelagic water of the Mariana Trench.</title>
        <authorList>
            <person name="Wei Y."/>
        </authorList>
    </citation>
    <scope>NUCLEOTIDE SEQUENCE [LARGE SCALE GENOMIC DNA]</scope>
    <source>
        <strain evidence="1">MT-229</strain>
    </source>
</reference>
<dbReference type="AlphaFoldDB" id="A0A5N5J2Z8"/>
<evidence type="ECO:0000313" key="2">
    <source>
        <dbReference type="Proteomes" id="UP000319204"/>
    </source>
</evidence>
<gene>
    <name evidence="1" type="ORF">FOT42_009085</name>
</gene>
<dbReference type="EMBL" id="VNIK02000005">
    <property type="protein sequence ID" value="KAB5488759.1"/>
    <property type="molecule type" value="Genomic_DNA"/>
</dbReference>
<sequence>MKISTSHHHHHQGNKFSSFFCNLFGHHYVVSKKVTEHIKEYKCTHCHKEVTTDVSGKLSALTPQMQEINSALEDMYRKRRSRVVHQVA</sequence>
<evidence type="ECO:0000313" key="1">
    <source>
        <dbReference type="EMBL" id="KAB5488759.1"/>
    </source>
</evidence>
<dbReference type="Proteomes" id="UP000319204">
    <property type="component" value="Unassembled WGS sequence"/>
</dbReference>
<accession>A0A5N5J2Z8</accession>
<dbReference type="OrthoDB" id="1450221at2"/>
<dbReference type="RefSeq" id="WP_151890255.1">
    <property type="nucleotide sequence ID" value="NZ_VNIK02000005.1"/>
</dbReference>
<protein>
    <submittedName>
        <fullName evidence="1">Uncharacterized protein</fullName>
    </submittedName>
</protein>
<organism evidence="1 2">
    <name type="scientific">Flagellimonas hadalis</name>
    <dbReference type="NCBI Taxonomy" id="2597517"/>
    <lineage>
        <taxon>Bacteria</taxon>
        <taxon>Pseudomonadati</taxon>
        <taxon>Bacteroidota</taxon>
        <taxon>Flavobacteriia</taxon>
        <taxon>Flavobacteriales</taxon>
        <taxon>Flavobacteriaceae</taxon>
        <taxon>Flagellimonas</taxon>
    </lineage>
</organism>
<keyword evidence="2" id="KW-1185">Reference proteome</keyword>
<proteinExistence type="predicted"/>
<comment type="caution">
    <text evidence="1">The sequence shown here is derived from an EMBL/GenBank/DDBJ whole genome shotgun (WGS) entry which is preliminary data.</text>
</comment>